<dbReference type="Proteomes" id="UP000567922">
    <property type="component" value="Unassembled WGS sequence"/>
</dbReference>
<dbReference type="GO" id="GO:0004674">
    <property type="term" value="F:protein serine/threonine kinase activity"/>
    <property type="evidence" value="ECO:0007669"/>
    <property type="project" value="UniProtKB-KW"/>
</dbReference>
<evidence type="ECO:0000256" key="12">
    <source>
        <dbReference type="SAM" id="Phobius"/>
    </source>
</evidence>
<organism evidence="14 15">
    <name type="scientific">Hoyosella altamirensis</name>
    <dbReference type="NCBI Taxonomy" id="616997"/>
    <lineage>
        <taxon>Bacteria</taxon>
        <taxon>Bacillati</taxon>
        <taxon>Actinomycetota</taxon>
        <taxon>Actinomycetes</taxon>
        <taxon>Mycobacteriales</taxon>
        <taxon>Hoyosellaceae</taxon>
        <taxon>Hoyosella</taxon>
    </lineage>
</organism>
<dbReference type="PANTHER" id="PTHR43289">
    <property type="entry name" value="MITOGEN-ACTIVATED PROTEIN KINASE KINASE KINASE 20-RELATED"/>
    <property type="match status" value="1"/>
</dbReference>
<keyword evidence="8 10" id="KW-0067">ATP-binding</keyword>
<accession>A0A839RJ17</accession>
<evidence type="ECO:0000256" key="7">
    <source>
        <dbReference type="ARBA" id="ARBA00022777"/>
    </source>
</evidence>
<dbReference type="PROSITE" id="PS00108">
    <property type="entry name" value="PROTEIN_KINASE_ST"/>
    <property type="match status" value="1"/>
</dbReference>
<dbReference type="PROSITE" id="PS50011">
    <property type="entry name" value="PROTEIN_KINASE_DOM"/>
    <property type="match status" value="1"/>
</dbReference>
<dbReference type="InterPro" id="IPR001245">
    <property type="entry name" value="Ser-Thr/Tyr_kinase_cat_dom"/>
</dbReference>
<dbReference type="Pfam" id="PF07714">
    <property type="entry name" value="PK_Tyr_Ser-Thr"/>
    <property type="match status" value="1"/>
</dbReference>
<sequence>MTRAGGQPPDATVAGEASQPPSMDTHPAVPEIADRFSAAWRSADVPPDLAAFLPDSPAIRRLALIELVKIDLENRWMRDEHPKRLADYMQELPELQDWPIPPDLIYEEFHARRRSGSEPDPAEYTSTFPGQSGTLAHLLSQESYHSTLMAHSGAPVSLDEISEGQRIHDFDLITELGRGAFAKVFLARQRSMQRLVAVKVSEAHGTEPQTLAQLDHDYIVRVFDQRLLEGSKLRLLYMEYVPAGTLYDVLERVRVTQPAQRSGQLLLDVLDGVLGNRGELRPGESTIRGELATMSWPETVAWLGKRLADAADYAARHGVLHRDIKPANVLLTAEGLPKLADFNISFSASVKGANPVAYFGGSLPYMSPEQLEVIHPDHPRAATDLDARSDLYSLCVMLWELLTGRKPFDDGGVAGGDRSTIDAMLIRRATVEEPSLQVLPQDCPTALRRVLLKGLSPDRESRWASGAELAQQFRICLDEHARDLVYPSPDSWRKRLRRWNHPIMAFAIAAPNALAILYSYNHNKSLIIDQLASSVQEQFDTITRLSYLIAFPLGVVFTISMQLYFLSVARGLRRGLSYSRAQLARARAHTLLLGQRVVLLCFALWVTTGIGIPVTLYVSGASVPASSYAHFISTQLVCGAIALAYPFFLVNFYAVRCLYPMFVPLGEISTDDARRLRRLDHRSDVFLAIAAAIPLIGVAGVTFIPPEDFASVIVAVRVLCVGSVIAFVLAYWLFRMLEKDVRALERVAAVR</sequence>
<evidence type="ECO:0000256" key="10">
    <source>
        <dbReference type="PROSITE-ProRule" id="PRU10141"/>
    </source>
</evidence>
<feature type="transmembrane region" description="Helical" evidence="12">
    <location>
        <begin position="597"/>
        <end position="619"/>
    </location>
</feature>
<evidence type="ECO:0000313" key="15">
    <source>
        <dbReference type="Proteomes" id="UP000567922"/>
    </source>
</evidence>
<evidence type="ECO:0000256" key="11">
    <source>
        <dbReference type="SAM" id="MobiDB-lite"/>
    </source>
</evidence>
<keyword evidence="7 14" id="KW-0418">Kinase</keyword>
<dbReference type="Gene3D" id="1.10.510.10">
    <property type="entry name" value="Transferase(Phosphotransferase) domain 1"/>
    <property type="match status" value="2"/>
</dbReference>
<gene>
    <name evidence="14" type="ORF">FHU29_001256</name>
</gene>
<dbReference type="PROSITE" id="PS00107">
    <property type="entry name" value="PROTEIN_KINASE_ATP"/>
    <property type="match status" value="1"/>
</dbReference>
<dbReference type="GO" id="GO:0005524">
    <property type="term" value="F:ATP binding"/>
    <property type="evidence" value="ECO:0007669"/>
    <property type="project" value="UniProtKB-UniRule"/>
</dbReference>
<evidence type="ECO:0000256" key="8">
    <source>
        <dbReference type="ARBA" id="ARBA00022840"/>
    </source>
</evidence>
<protein>
    <submittedName>
        <fullName evidence="14">Serine/threonine protein kinase</fullName>
    </submittedName>
</protein>
<evidence type="ECO:0000256" key="4">
    <source>
        <dbReference type="ARBA" id="ARBA00022527"/>
    </source>
</evidence>
<keyword evidence="9" id="KW-0206">Cytoskeleton</keyword>
<feature type="binding site" evidence="10">
    <location>
        <position position="199"/>
    </location>
    <ligand>
        <name>ATP</name>
        <dbReference type="ChEBI" id="CHEBI:30616"/>
    </ligand>
</feature>
<keyword evidence="12" id="KW-0812">Transmembrane</keyword>
<dbReference type="EMBL" id="JACHWS010000001">
    <property type="protein sequence ID" value="MBB3036822.1"/>
    <property type="molecule type" value="Genomic_DNA"/>
</dbReference>
<dbReference type="GO" id="GO:0005813">
    <property type="term" value="C:centrosome"/>
    <property type="evidence" value="ECO:0007669"/>
    <property type="project" value="UniProtKB-SubCell"/>
</dbReference>
<dbReference type="InterPro" id="IPR008271">
    <property type="entry name" value="Ser/Thr_kinase_AS"/>
</dbReference>
<dbReference type="GO" id="GO:0000922">
    <property type="term" value="C:spindle pole"/>
    <property type="evidence" value="ECO:0007669"/>
    <property type="project" value="UniProtKB-SubCell"/>
</dbReference>
<evidence type="ECO:0000259" key="13">
    <source>
        <dbReference type="PROSITE" id="PS50011"/>
    </source>
</evidence>
<feature type="region of interest" description="Disordered" evidence="11">
    <location>
        <begin position="1"/>
        <end position="31"/>
    </location>
</feature>
<keyword evidence="5" id="KW-0808">Transferase</keyword>
<evidence type="ECO:0000256" key="3">
    <source>
        <dbReference type="ARBA" id="ARBA00010886"/>
    </source>
</evidence>
<keyword evidence="12" id="KW-1133">Transmembrane helix</keyword>
<keyword evidence="12" id="KW-0472">Membrane</keyword>
<name>A0A839RJ17_9ACTN</name>
<dbReference type="AlphaFoldDB" id="A0A839RJ17"/>
<dbReference type="CDD" id="cd14014">
    <property type="entry name" value="STKc_PknB_like"/>
    <property type="match status" value="1"/>
</dbReference>
<proteinExistence type="inferred from homology"/>
<dbReference type="SUPFAM" id="SSF56112">
    <property type="entry name" value="Protein kinase-like (PK-like)"/>
    <property type="match status" value="1"/>
</dbReference>
<reference evidence="14 15" key="1">
    <citation type="submission" date="2020-08" db="EMBL/GenBank/DDBJ databases">
        <title>Sequencing the genomes of 1000 actinobacteria strains.</title>
        <authorList>
            <person name="Klenk H.-P."/>
        </authorList>
    </citation>
    <scope>NUCLEOTIDE SEQUENCE [LARGE SCALE GENOMIC DNA]</scope>
    <source>
        <strain evidence="14 15">DSM 45258</strain>
    </source>
</reference>
<dbReference type="RefSeq" id="WP_232323056.1">
    <property type="nucleotide sequence ID" value="NZ_BDDI01000019.1"/>
</dbReference>
<dbReference type="SMART" id="SM00220">
    <property type="entry name" value="S_TKc"/>
    <property type="match status" value="1"/>
</dbReference>
<evidence type="ECO:0000256" key="6">
    <source>
        <dbReference type="ARBA" id="ARBA00022741"/>
    </source>
</evidence>
<feature type="transmembrane region" description="Helical" evidence="12">
    <location>
        <begin position="685"/>
        <end position="704"/>
    </location>
</feature>
<comment type="similarity">
    <text evidence="3">Belongs to the protein kinase superfamily. NEK Ser/Thr protein kinase family. NIMA subfamily.</text>
</comment>
<feature type="transmembrane region" description="Helical" evidence="12">
    <location>
        <begin position="710"/>
        <end position="734"/>
    </location>
</feature>
<evidence type="ECO:0000256" key="9">
    <source>
        <dbReference type="ARBA" id="ARBA00023212"/>
    </source>
</evidence>
<feature type="transmembrane region" description="Helical" evidence="12">
    <location>
        <begin position="545"/>
        <end position="566"/>
    </location>
</feature>
<evidence type="ECO:0000256" key="2">
    <source>
        <dbReference type="ARBA" id="ARBA00004647"/>
    </source>
</evidence>
<comment type="subcellular location">
    <subcellularLocation>
        <location evidence="1">Cytoplasm</location>
        <location evidence="1">Cytoskeleton</location>
        <location evidence="1">Microtubule organizing center</location>
        <location evidence="1">Centrosome</location>
    </subcellularLocation>
    <subcellularLocation>
        <location evidence="2">Cytoplasm</location>
        <location evidence="2">Cytoskeleton</location>
        <location evidence="2">Spindle pole</location>
    </subcellularLocation>
</comment>
<dbReference type="InterPro" id="IPR000719">
    <property type="entry name" value="Prot_kinase_dom"/>
</dbReference>
<feature type="transmembrane region" description="Helical" evidence="12">
    <location>
        <begin position="631"/>
        <end position="655"/>
    </location>
</feature>
<dbReference type="InterPro" id="IPR011009">
    <property type="entry name" value="Kinase-like_dom_sf"/>
</dbReference>
<keyword evidence="6 10" id="KW-0547">Nucleotide-binding</keyword>
<keyword evidence="4 14" id="KW-0723">Serine/threonine-protein kinase</keyword>
<comment type="caution">
    <text evidence="14">The sequence shown here is derived from an EMBL/GenBank/DDBJ whole genome shotgun (WGS) entry which is preliminary data.</text>
</comment>
<dbReference type="InterPro" id="IPR017441">
    <property type="entry name" value="Protein_kinase_ATP_BS"/>
</dbReference>
<evidence type="ECO:0000256" key="1">
    <source>
        <dbReference type="ARBA" id="ARBA00004300"/>
    </source>
</evidence>
<feature type="domain" description="Protein kinase" evidence="13">
    <location>
        <begin position="170"/>
        <end position="474"/>
    </location>
</feature>
<keyword evidence="15" id="KW-1185">Reference proteome</keyword>
<evidence type="ECO:0000256" key="5">
    <source>
        <dbReference type="ARBA" id="ARBA00022679"/>
    </source>
</evidence>
<dbReference type="PANTHER" id="PTHR43289:SF34">
    <property type="entry name" value="SERINE_THREONINE-PROTEIN KINASE YBDM-RELATED"/>
    <property type="match status" value="1"/>
</dbReference>
<keyword evidence="9" id="KW-0963">Cytoplasm</keyword>
<evidence type="ECO:0000313" key="14">
    <source>
        <dbReference type="EMBL" id="MBB3036822.1"/>
    </source>
</evidence>